<accession>A0A8C9U8P1</accession>
<dbReference type="GO" id="GO:0042974">
    <property type="term" value="F:nuclear retinoic acid receptor binding"/>
    <property type="evidence" value="ECO:0007669"/>
    <property type="project" value="InterPro"/>
</dbReference>
<dbReference type="Ensembl" id="ENSSFOT00015081556.1">
    <property type="protein sequence ID" value="ENSSFOP00015059806.1"/>
    <property type="gene ID" value="ENSSFOG00015030731.1"/>
</dbReference>
<feature type="compositionally biased region" description="Polar residues" evidence="1">
    <location>
        <begin position="786"/>
        <end position="796"/>
    </location>
</feature>
<feature type="compositionally biased region" description="Acidic residues" evidence="1">
    <location>
        <begin position="756"/>
        <end position="766"/>
    </location>
</feature>
<organism evidence="2 3">
    <name type="scientific">Scleropages formosus</name>
    <name type="common">Asian bonytongue</name>
    <name type="synonym">Osteoglossum formosum</name>
    <dbReference type="NCBI Taxonomy" id="113540"/>
    <lineage>
        <taxon>Eukaryota</taxon>
        <taxon>Metazoa</taxon>
        <taxon>Chordata</taxon>
        <taxon>Craniata</taxon>
        <taxon>Vertebrata</taxon>
        <taxon>Euteleostomi</taxon>
        <taxon>Actinopterygii</taxon>
        <taxon>Neopterygii</taxon>
        <taxon>Teleostei</taxon>
        <taxon>Osteoglossocephala</taxon>
        <taxon>Osteoglossomorpha</taxon>
        <taxon>Osteoglossiformes</taxon>
        <taxon>Osteoglossidae</taxon>
        <taxon>Scleropages</taxon>
    </lineage>
</organism>
<dbReference type="KEGG" id="sfm:108923289"/>
<evidence type="ECO:0000313" key="2">
    <source>
        <dbReference type="Ensembl" id="ENSSFOP00015059806.1"/>
    </source>
</evidence>
<reference evidence="2" key="3">
    <citation type="submission" date="2025-09" db="UniProtKB">
        <authorList>
            <consortium name="Ensembl"/>
        </authorList>
    </citation>
    <scope>IDENTIFICATION</scope>
</reference>
<reference evidence="2" key="2">
    <citation type="submission" date="2025-08" db="UniProtKB">
        <authorList>
            <consortium name="Ensembl"/>
        </authorList>
    </citation>
    <scope>IDENTIFICATION</scope>
</reference>
<sequence length="943" mass="102662">MMSNLVKVSVPLKQSDARMTFSGAAQSGMGVFYQAIPDVGADGKNVMKLIPVQRVNGQFVRTHISSNVPNTCKNPDSETQRVFAQPIHFTPASRSSFPVTRYVLQSPSDVNFTVNPVNGTGNLQERVTVTRNTPIQVHVPIVTAKVTPNVVPAAPPVLNCGKTIALVNKKQLQVAVKSPALPSGHYLQIPPNAEVKSIPASALPHAIKKHILTPPENSSLDVSAATKSLPTVVYVSPVNALKLNSQAQTDSTRPAALSVKPSPKTFPQPLSVPAASFSQPAKSISKTNQAPGTPFKWVVQERSDMNAPFLVPQDSSMTLDILRTLAQMEKAQQSVSSNSSPSDNKSPVIPGMDNALVMCKGKMFFVAKKMSEFDHPSSLQKTSRNAGSPSKRVMTETKIQPSPNQSSSTSHELPKCKVPRLDTRCITSSNKVDEVIDLCDDDPQEQYVSLKVKGGDSLESTSSKVVDVEEVEDEDSNVIFVSYIPPKSSKVAEQERELCEKFTETEMEIRQEEEIENSQTDVLENATKQENKICEEPGTDQTTEETQEEGTARINPVEEPGTNQTTEETQEEGTGRINPGVVSERENTPESDVQLKRKFGITADVQIVLQRISSTESKASPKKVPKIGSINKRTLDGIRKLIQSSRIEMKTKKLIETQVPSPKRETNLHESNLHDVKRKAEKQFENTVGEDTSQGNILRPEGSPSAEIEPASRIETFREQRDEETSESSATSKQSDCIASTSGTPESMEVAKQAPDVEENITEESEPATVSNGCPLAEAGLRSGGVPSSSVLQSKVTPPKKGKGKQCRAVQTNATFDLLTLESMDVCDSSAVLLESSPSRTSSNGTRSSELEVADVELKEYLQDAVPTVTSAEDTGPDSVGECCLPTLTESTSGLIDEPPWNDFFSAAPMDPEEIKRHEKIKRLKELLKEKEAALEKIRKNML</sequence>
<feature type="compositionally biased region" description="Basic and acidic residues" evidence="1">
    <location>
        <begin position="710"/>
        <end position="723"/>
    </location>
</feature>
<dbReference type="GeneID" id="108923289"/>
<dbReference type="PANTHER" id="PTHR16131">
    <property type="entry name" value="LIGAND-DEPENDENT NUCLEAR RECEPTOR-INTERACTING FACTOR 1"/>
    <property type="match status" value="1"/>
</dbReference>
<dbReference type="GeneTree" id="ENSGT00390000017353"/>
<feature type="compositionally biased region" description="Polar residues" evidence="1">
    <location>
        <begin position="685"/>
        <end position="696"/>
    </location>
</feature>
<feature type="region of interest" description="Disordered" evidence="1">
    <location>
        <begin position="330"/>
        <end position="349"/>
    </location>
</feature>
<feature type="compositionally biased region" description="Low complexity" evidence="1">
    <location>
        <begin position="334"/>
        <end position="348"/>
    </location>
</feature>
<dbReference type="PANTHER" id="PTHR16131:SF2">
    <property type="entry name" value="LIGAND-DEPENDENT NUCLEAR RECEPTOR-INTERACTING FACTOR 1"/>
    <property type="match status" value="1"/>
</dbReference>
<reference evidence="2 3" key="1">
    <citation type="submission" date="2019-04" db="EMBL/GenBank/DDBJ databases">
        <authorList>
            <consortium name="Wellcome Sanger Institute Data Sharing"/>
        </authorList>
    </citation>
    <scope>NUCLEOTIDE SEQUENCE [LARGE SCALE GENOMIC DNA]</scope>
</reference>
<protein>
    <submittedName>
        <fullName evidence="2">Ligand dependent nuclear receptor interacting factor 1</fullName>
    </submittedName>
</protein>
<gene>
    <name evidence="2" type="primary">lrif1</name>
</gene>
<evidence type="ECO:0000256" key="1">
    <source>
        <dbReference type="SAM" id="MobiDB-lite"/>
    </source>
</evidence>
<dbReference type="InterPro" id="IPR026191">
    <property type="entry name" value="LRIF1"/>
</dbReference>
<dbReference type="Proteomes" id="UP000694397">
    <property type="component" value="Chromosome 2"/>
</dbReference>
<dbReference type="Pfam" id="PF15741">
    <property type="entry name" value="LRIF1"/>
    <property type="match status" value="2"/>
</dbReference>
<feature type="compositionally biased region" description="Low complexity" evidence="1">
    <location>
        <begin position="558"/>
        <end position="567"/>
    </location>
</feature>
<dbReference type="GO" id="GO:0006355">
    <property type="term" value="P:regulation of DNA-templated transcription"/>
    <property type="evidence" value="ECO:0007669"/>
    <property type="project" value="InterPro"/>
</dbReference>
<dbReference type="CTD" id="55791"/>
<proteinExistence type="predicted"/>
<dbReference type="OrthoDB" id="9944055at2759"/>
<evidence type="ECO:0000313" key="3">
    <source>
        <dbReference type="Proteomes" id="UP000694397"/>
    </source>
</evidence>
<name>A0A8C9U8P1_SCLFO</name>
<keyword evidence="3" id="KW-1185">Reference proteome</keyword>
<feature type="compositionally biased region" description="Polar residues" evidence="1">
    <location>
        <begin position="727"/>
        <end position="745"/>
    </location>
</feature>
<feature type="compositionally biased region" description="Polar residues" evidence="1">
    <location>
        <begin position="397"/>
        <end position="411"/>
    </location>
</feature>
<dbReference type="AlphaFoldDB" id="A0A8C9U8P1"/>
<feature type="compositionally biased region" description="Polar residues" evidence="1">
    <location>
        <begin position="377"/>
        <end position="388"/>
    </location>
</feature>
<dbReference type="RefSeq" id="XP_018589476.2">
    <property type="nucleotide sequence ID" value="XM_018733960.2"/>
</dbReference>
<feature type="region of interest" description="Disordered" evidence="1">
    <location>
        <begin position="534"/>
        <end position="591"/>
    </location>
</feature>
<feature type="region of interest" description="Disordered" evidence="1">
    <location>
        <begin position="375"/>
        <end position="414"/>
    </location>
</feature>
<feature type="region of interest" description="Disordered" evidence="1">
    <location>
        <begin position="685"/>
        <end position="806"/>
    </location>
</feature>